<dbReference type="Proteomes" id="UP001165960">
    <property type="component" value="Unassembled WGS sequence"/>
</dbReference>
<dbReference type="EMBL" id="QTSX02002131">
    <property type="protein sequence ID" value="KAJ9079010.1"/>
    <property type="molecule type" value="Genomic_DNA"/>
</dbReference>
<organism evidence="1 2">
    <name type="scientific">Entomophthora muscae</name>
    <dbReference type="NCBI Taxonomy" id="34485"/>
    <lineage>
        <taxon>Eukaryota</taxon>
        <taxon>Fungi</taxon>
        <taxon>Fungi incertae sedis</taxon>
        <taxon>Zoopagomycota</taxon>
        <taxon>Entomophthoromycotina</taxon>
        <taxon>Entomophthoromycetes</taxon>
        <taxon>Entomophthorales</taxon>
        <taxon>Entomophthoraceae</taxon>
        <taxon>Entomophthora</taxon>
    </lineage>
</organism>
<evidence type="ECO:0000313" key="2">
    <source>
        <dbReference type="Proteomes" id="UP001165960"/>
    </source>
</evidence>
<accession>A0ACC2TWW9</accession>
<evidence type="ECO:0000313" key="1">
    <source>
        <dbReference type="EMBL" id="KAJ9079010.1"/>
    </source>
</evidence>
<sequence>MDSVPPKHLQGLPRPPLLKALYTFLTRPILEAIETEHWPLLFEHGSLVTWFVGNWWVVISDPEQIRVILMDQSLADKLLYTELSPLALVGEYIGVNVLYSKGETWRRHRKVIGPAFHREWNPAPFGRWAQVAVEQIALQGNVAVDIHPIISGMTLDALGEAVMGFTFNATRNPKGEYALEYHRAAAAVSNNLYFLFPFLESWPIPWRIQDRKAVRHFRDLTRRILKTKQQCLGSGKEDLLSMMLNANADDQLLDDDELINNTILMFAAGHDTTANTLCFTLYHLARNSKVQEEARSHIISSLGITTFPEQPTIPTKAQAAKMTYLDAVSLECMRLSPSLPQMRRHLKKSHSLPDGTILPANTLVLLQIFTAMNDPKYWHNPQEFNPARFLDGPALSRETQRNFFGFGNGTRSCIGFQMSLMEQKITLAIILQKFSLSLPPDSIHHHRLITTKDQLCRPVNLKILFTPI</sequence>
<gene>
    <name evidence="1" type="ORF">DSO57_1000645</name>
</gene>
<protein>
    <submittedName>
        <fullName evidence="1">Uncharacterized protein</fullName>
    </submittedName>
</protein>
<keyword evidence="2" id="KW-1185">Reference proteome</keyword>
<comment type="caution">
    <text evidence="1">The sequence shown here is derived from an EMBL/GenBank/DDBJ whole genome shotgun (WGS) entry which is preliminary data.</text>
</comment>
<reference evidence="1" key="1">
    <citation type="submission" date="2022-04" db="EMBL/GenBank/DDBJ databases">
        <title>Genome of the entomopathogenic fungus Entomophthora muscae.</title>
        <authorList>
            <person name="Elya C."/>
            <person name="Lovett B.R."/>
            <person name="Lee E."/>
            <person name="Macias A.M."/>
            <person name="Hajek A.E."/>
            <person name="De Bivort B.L."/>
            <person name="Kasson M.T."/>
            <person name="De Fine Licht H.H."/>
            <person name="Stajich J.E."/>
        </authorList>
    </citation>
    <scope>NUCLEOTIDE SEQUENCE</scope>
    <source>
        <strain evidence="1">Berkeley</strain>
    </source>
</reference>
<name>A0ACC2TWW9_9FUNG</name>
<proteinExistence type="predicted"/>